<dbReference type="Pfam" id="PF04397">
    <property type="entry name" value="LytTR"/>
    <property type="match status" value="1"/>
</dbReference>
<dbReference type="EMBL" id="CP039865">
    <property type="protein sequence ID" value="QCK86020.1"/>
    <property type="molecule type" value="Genomic_DNA"/>
</dbReference>
<evidence type="ECO:0000259" key="2">
    <source>
        <dbReference type="PROSITE" id="PS50930"/>
    </source>
</evidence>
<dbReference type="OrthoDB" id="7028951at2"/>
<dbReference type="SMART" id="SM00850">
    <property type="entry name" value="LytTR"/>
    <property type="match status" value="1"/>
</dbReference>
<feature type="transmembrane region" description="Helical" evidence="1">
    <location>
        <begin position="113"/>
        <end position="134"/>
    </location>
</feature>
<keyword evidence="1" id="KW-1133">Transmembrane helix</keyword>
<evidence type="ECO:0000313" key="3">
    <source>
        <dbReference type="EMBL" id="QCK86020.1"/>
    </source>
</evidence>
<feature type="transmembrane region" description="Helical" evidence="1">
    <location>
        <begin position="81"/>
        <end position="107"/>
    </location>
</feature>
<proteinExistence type="predicted"/>
<dbReference type="Gene3D" id="2.40.50.1020">
    <property type="entry name" value="LytTr DNA-binding domain"/>
    <property type="match status" value="1"/>
</dbReference>
<gene>
    <name evidence="3" type="ORF">E8L99_09765</name>
</gene>
<accession>A0A4D7QDD7</accession>
<organism evidence="3 4">
    <name type="scientific">Phreatobacter aquaticus</name>
    <dbReference type="NCBI Taxonomy" id="2570229"/>
    <lineage>
        <taxon>Bacteria</taxon>
        <taxon>Pseudomonadati</taxon>
        <taxon>Pseudomonadota</taxon>
        <taxon>Alphaproteobacteria</taxon>
        <taxon>Hyphomicrobiales</taxon>
        <taxon>Phreatobacteraceae</taxon>
        <taxon>Phreatobacter</taxon>
    </lineage>
</organism>
<dbReference type="KEGG" id="paqt:E8L99_09765"/>
<keyword evidence="1" id="KW-0472">Membrane</keyword>
<feature type="domain" description="HTH LytTR-type" evidence="2">
    <location>
        <begin position="174"/>
        <end position="272"/>
    </location>
</feature>
<feature type="transmembrane region" description="Helical" evidence="1">
    <location>
        <begin position="21"/>
        <end position="43"/>
    </location>
</feature>
<evidence type="ECO:0000313" key="4">
    <source>
        <dbReference type="Proteomes" id="UP000298588"/>
    </source>
</evidence>
<name>A0A4D7QDD7_9HYPH</name>
<feature type="transmembrane region" description="Helical" evidence="1">
    <location>
        <begin position="49"/>
        <end position="69"/>
    </location>
</feature>
<keyword evidence="1" id="KW-0812">Transmembrane</keyword>
<dbReference type="InterPro" id="IPR007492">
    <property type="entry name" value="LytTR_DNA-bd_dom"/>
</dbReference>
<dbReference type="Proteomes" id="UP000298588">
    <property type="component" value="Chromosome"/>
</dbReference>
<reference evidence="3 4" key="1">
    <citation type="submission" date="2019-04" db="EMBL/GenBank/DDBJ databases">
        <title>Phreatobacter aquaticus sp. nov.</title>
        <authorList>
            <person name="Choi A."/>
            <person name="Baek K."/>
        </authorList>
    </citation>
    <scope>NUCLEOTIDE SEQUENCE [LARGE SCALE GENOMIC DNA]</scope>
    <source>
        <strain evidence="3 4">NMCR1094</strain>
    </source>
</reference>
<protein>
    <submittedName>
        <fullName evidence="3">LytTR family transcriptional regulator</fullName>
    </submittedName>
</protein>
<keyword evidence="4" id="KW-1185">Reference proteome</keyword>
<evidence type="ECO:0000256" key="1">
    <source>
        <dbReference type="SAM" id="Phobius"/>
    </source>
</evidence>
<dbReference type="AlphaFoldDB" id="A0A4D7QDD7"/>
<dbReference type="PROSITE" id="PS50930">
    <property type="entry name" value="HTH_LYTTR"/>
    <property type="match status" value="1"/>
</dbReference>
<sequence length="272" mass="29177">MTDGLPPHSDRRTTPTWLSPVLTFVGFGVLLGLLGPFGSYLGITLPVRVAHYTVNMVVISLMAVAAHWLAARLVFGGPPPLWASLAIALILAVPGAVVVLGSLWLFAPQVLPHVTFAELCVQTALINVLISVVVRMIRAWRMASSQQAAAAIHLSTPQAPAAPSAVLVLDPLREKLPLPLRRARILGLTAEDHYLRVHTDQGAALILMPLSQAIDTIGADAGLRIHRSHWVVREAVVDSARKEGQIEVKLANGLALPVSRSGRRLLAEARLI</sequence>
<dbReference type="GO" id="GO:0003677">
    <property type="term" value="F:DNA binding"/>
    <property type="evidence" value="ECO:0007669"/>
    <property type="project" value="InterPro"/>
</dbReference>